<evidence type="ECO:0000313" key="4">
    <source>
        <dbReference type="Proteomes" id="UP000694888"/>
    </source>
</evidence>
<dbReference type="GeneID" id="101860301"/>
<reference evidence="5 6" key="1">
    <citation type="submission" date="2025-05" db="UniProtKB">
        <authorList>
            <consortium name="RefSeq"/>
        </authorList>
    </citation>
    <scope>IDENTIFICATION</scope>
</reference>
<dbReference type="RefSeq" id="XP_005090343.1">
    <property type="nucleotide sequence ID" value="XM_005090286.3"/>
</dbReference>
<evidence type="ECO:0000313" key="6">
    <source>
        <dbReference type="RefSeq" id="XP_005090344.1"/>
    </source>
</evidence>
<keyword evidence="1" id="KW-0175">Coiled coil</keyword>
<dbReference type="InterPro" id="IPR035969">
    <property type="entry name" value="Rab-GAP_TBC_sf"/>
</dbReference>
<dbReference type="PANTHER" id="PTHR47219:SF15">
    <property type="entry name" value="TBC1 DOMAIN FAMILY MEMBER 12 ISOFORM X1"/>
    <property type="match status" value="1"/>
</dbReference>
<name>A0ABM0JC79_APLCA</name>
<feature type="domain" description="Rab-GAP TBC" evidence="3">
    <location>
        <begin position="564"/>
        <end position="780"/>
    </location>
</feature>
<keyword evidence="4" id="KW-1185">Reference proteome</keyword>
<dbReference type="PANTHER" id="PTHR47219">
    <property type="entry name" value="RAB GTPASE-ACTIVATING PROTEIN 1-LIKE"/>
    <property type="match status" value="1"/>
</dbReference>
<feature type="compositionally biased region" description="Polar residues" evidence="2">
    <location>
        <begin position="219"/>
        <end position="232"/>
    </location>
</feature>
<feature type="region of interest" description="Disordered" evidence="2">
    <location>
        <begin position="219"/>
        <end position="245"/>
    </location>
</feature>
<dbReference type="InterPro" id="IPR050302">
    <property type="entry name" value="Rab_GAP_TBC_domain"/>
</dbReference>
<evidence type="ECO:0000256" key="1">
    <source>
        <dbReference type="SAM" id="Coils"/>
    </source>
</evidence>
<dbReference type="SMART" id="SM00164">
    <property type="entry name" value="TBC"/>
    <property type="match status" value="1"/>
</dbReference>
<dbReference type="PROSITE" id="PS50086">
    <property type="entry name" value="TBC_RABGAP"/>
    <property type="match status" value="1"/>
</dbReference>
<evidence type="ECO:0000256" key="2">
    <source>
        <dbReference type="SAM" id="MobiDB-lite"/>
    </source>
</evidence>
<feature type="coiled-coil region" evidence="1">
    <location>
        <begin position="491"/>
        <end position="529"/>
    </location>
</feature>
<accession>A0ABM0JC79</accession>
<evidence type="ECO:0000259" key="3">
    <source>
        <dbReference type="PROSITE" id="PS50086"/>
    </source>
</evidence>
<dbReference type="InterPro" id="IPR000195">
    <property type="entry name" value="Rab-GAP-TBC_dom"/>
</dbReference>
<dbReference type="Gene3D" id="1.10.472.80">
    <property type="entry name" value="Ypt/Rab-GAP domain of gyp1p, domain 3"/>
    <property type="match status" value="1"/>
</dbReference>
<dbReference type="Gene3D" id="1.10.8.270">
    <property type="entry name" value="putative rabgap domain of human tbc1 domain family member 14 like domains"/>
    <property type="match status" value="1"/>
</dbReference>
<protein>
    <submittedName>
        <fullName evidence="5 6">TBC1 domain family member 12</fullName>
    </submittedName>
</protein>
<dbReference type="SUPFAM" id="SSF47923">
    <property type="entry name" value="Ypt/Rab-GAP domain of gyp1p"/>
    <property type="match status" value="2"/>
</dbReference>
<feature type="compositionally biased region" description="Basic and acidic residues" evidence="2">
    <location>
        <begin position="233"/>
        <end position="245"/>
    </location>
</feature>
<dbReference type="Proteomes" id="UP000694888">
    <property type="component" value="Unplaced"/>
</dbReference>
<gene>
    <name evidence="5 6" type="primary">LOC101860301</name>
</gene>
<evidence type="ECO:0000313" key="5">
    <source>
        <dbReference type="RefSeq" id="XP_005090343.1"/>
    </source>
</evidence>
<dbReference type="Pfam" id="PF00566">
    <property type="entry name" value="RabGAP-TBC"/>
    <property type="match status" value="1"/>
</dbReference>
<feature type="region of interest" description="Disordered" evidence="2">
    <location>
        <begin position="156"/>
        <end position="180"/>
    </location>
</feature>
<dbReference type="RefSeq" id="XP_005090344.1">
    <property type="nucleotide sequence ID" value="XM_005090287.3"/>
</dbReference>
<dbReference type="Gene3D" id="1.10.10.750">
    <property type="entry name" value="Ypt/Rab-GAP domain of gyp1p, domain 1"/>
    <property type="match status" value="1"/>
</dbReference>
<sequence>MGTVSSHKALHLNMTMQLLVMCDKTLSSPCSNTTLCNGDVGIPVVSLTTSFEDVEKLKMKISAQTLYDGDHVKNIPKEDSCDSLNGESHLTCENKQLESEVQVSSGTLNKSEENHGMNTNEGFLTSNHLSLKENSGQHAAKDSTTLKGPGQGLSISCIPQLSSEPKNHVPKAGTNVSGSAVNDLPLEVGASARFSKVLENISLPLLYIPTTKQLVTTASSEKASDLNTSSASAHEDDSLNKDGEATSRDFLCNDQESLSSPNQDLSSSALLAPPLSMHRAHSTQEFHCMGKFPDTDRLTLHSVDSFQGLAQHLELSGSNTFGDNSSLSSVSTGTDFSVSAVSAGDDCYHSDSRSLSQHVTDESLFMDISLHTRNSFDKGRTSASLDGKFKDEHIPVSQAAKKTPLIGLKNLFSKRAKEESAPGWKLFGKVPPKSVPHRNAKEITSEFQARQRKEGAVPVVQTSGVNHGTEVMSTTALILENRPTNLPCKSPEEAEKHRQQYEEMIEAAKRKEQKDIKMKKKQLQQQRKLEDQLMSAARLWNSDILPNWDAMRNTKKARDLWWQGLPPNVRGKVWKLAIGNDLNITHELYEICHERAEDRIKLVQAESGLATSASEASLGSLTSSSSNKESSVKVIKLDVSRTFPQLCIFQKGGPYYDLLHSLLGAYACYRPDVGYVQGMSFIAAILLLNMDVADAFVCFANLLNRPCQVTFFRMDENMMTAYYRTFEEFFKENLPKLYAHFNYHSVTPNLYLMEWVFLLYSKSLPLDVACRVWDVFCRDGEEFLFRTAIGILKLYEVVLMKMDFIHMAQFLTKLPEDICADHLFKEVDGVRMNIDKRGFHAVHAFFKDLHENTSLS</sequence>
<organism evidence="4 5">
    <name type="scientific">Aplysia californica</name>
    <name type="common">California sea hare</name>
    <dbReference type="NCBI Taxonomy" id="6500"/>
    <lineage>
        <taxon>Eukaryota</taxon>
        <taxon>Metazoa</taxon>
        <taxon>Spiralia</taxon>
        <taxon>Lophotrochozoa</taxon>
        <taxon>Mollusca</taxon>
        <taxon>Gastropoda</taxon>
        <taxon>Heterobranchia</taxon>
        <taxon>Euthyneura</taxon>
        <taxon>Tectipleura</taxon>
        <taxon>Aplysiida</taxon>
        <taxon>Aplysioidea</taxon>
        <taxon>Aplysiidae</taxon>
        <taxon>Aplysia</taxon>
    </lineage>
</organism>
<proteinExistence type="predicted"/>